<evidence type="ECO:0000313" key="1">
    <source>
        <dbReference type="EMBL" id="KAK3257941.1"/>
    </source>
</evidence>
<dbReference type="AlphaFoldDB" id="A0AAE0KRB1"/>
<evidence type="ECO:0000313" key="2">
    <source>
        <dbReference type="Proteomes" id="UP001190700"/>
    </source>
</evidence>
<keyword evidence="2" id="KW-1185">Reference proteome</keyword>
<name>A0AAE0KRB1_9CHLO</name>
<sequence length="120" mass="12982">MNPLLSKDSSDRPLSSVSANCAVRELLDDLKAGRPPSPRGAERQLKDTCQRQDMRQTYTGTGVTRTPIVRKSSVGQDTQGAFNDPPFNVYDGQVVPDDFFADGDEDCNGVNLPPPLSDGV</sequence>
<accession>A0AAE0KRB1</accession>
<proteinExistence type="predicted"/>
<protein>
    <submittedName>
        <fullName evidence="1">Uncharacterized protein</fullName>
    </submittedName>
</protein>
<gene>
    <name evidence="1" type="ORF">CYMTET_32991</name>
</gene>
<organism evidence="1 2">
    <name type="scientific">Cymbomonas tetramitiformis</name>
    <dbReference type="NCBI Taxonomy" id="36881"/>
    <lineage>
        <taxon>Eukaryota</taxon>
        <taxon>Viridiplantae</taxon>
        <taxon>Chlorophyta</taxon>
        <taxon>Pyramimonadophyceae</taxon>
        <taxon>Pyramimonadales</taxon>
        <taxon>Pyramimonadaceae</taxon>
        <taxon>Cymbomonas</taxon>
    </lineage>
</organism>
<comment type="caution">
    <text evidence="1">The sequence shown here is derived from an EMBL/GenBank/DDBJ whole genome shotgun (WGS) entry which is preliminary data.</text>
</comment>
<reference evidence="1 2" key="1">
    <citation type="journal article" date="2015" name="Genome Biol. Evol.">
        <title>Comparative Genomics of a Bacterivorous Green Alga Reveals Evolutionary Causalities and Consequences of Phago-Mixotrophic Mode of Nutrition.</title>
        <authorList>
            <person name="Burns J.A."/>
            <person name="Paasch A."/>
            <person name="Narechania A."/>
            <person name="Kim E."/>
        </authorList>
    </citation>
    <scope>NUCLEOTIDE SEQUENCE [LARGE SCALE GENOMIC DNA]</scope>
    <source>
        <strain evidence="1 2">PLY_AMNH</strain>
    </source>
</reference>
<dbReference type="Proteomes" id="UP001190700">
    <property type="component" value="Unassembled WGS sequence"/>
</dbReference>
<dbReference type="EMBL" id="LGRX02019957">
    <property type="protein sequence ID" value="KAK3257941.1"/>
    <property type="molecule type" value="Genomic_DNA"/>
</dbReference>